<keyword evidence="8" id="KW-0393">Immunoglobulin domain</keyword>
<evidence type="ECO:0000256" key="5">
    <source>
        <dbReference type="ARBA" id="ARBA00023157"/>
    </source>
</evidence>
<dbReference type="InterPro" id="IPR033292">
    <property type="entry name" value="THY1"/>
</dbReference>
<dbReference type="GO" id="GO:0007229">
    <property type="term" value="P:integrin-mediated signaling pathway"/>
    <property type="evidence" value="ECO:0007669"/>
    <property type="project" value="TreeGrafter"/>
</dbReference>
<feature type="signal peptide" evidence="9">
    <location>
        <begin position="1"/>
        <end position="15"/>
    </location>
</feature>
<protein>
    <recommendedName>
        <fullName evidence="12">Thy-1 membrane glycoprotein</fullName>
    </recommendedName>
</protein>
<dbReference type="Proteomes" id="UP001488805">
    <property type="component" value="Unassembled WGS sequence"/>
</dbReference>
<dbReference type="GO" id="GO:0009897">
    <property type="term" value="C:external side of plasma membrane"/>
    <property type="evidence" value="ECO:0007669"/>
    <property type="project" value="TreeGrafter"/>
</dbReference>
<name>A0AAW1FP40_ZOAVI</name>
<keyword evidence="5" id="KW-1015">Disulfide bond</keyword>
<keyword evidence="4" id="KW-0472">Membrane</keyword>
<evidence type="ECO:0000256" key="7">
    <source>
        <dbReference type="ARBA" id="ARBA00023288"/>
    </source>
</evidence>
<evidence type="ECO:0000313" key="11">
    <source>
        <dbReference type="Proteomes" id="UP001488805"/>
    </source>
</evidence>
<dbReference type="PANTHER" id="PTHR19226:SF2">
    <property type="entry name" value="THY-1 MEMBRANE GLYCOPROTEIN"/>
    <property type="match status" value="1"/>
</dbReference>
<dbReference type="GO" id="GO:0030334">
    <property type="term" value="P:regulation of cell migration"/>
    <property type="evidence" value="ECO:0007669"/>
    <property type="project" value="InterPro"/>
</dbReference>
<organism evidence="10 11">
    <name type="scientific">Zoarces viviparus</name>
    <name type="common">Viviparous eelpout</name>
    <name type="synonym">Blennius viviparus</name>
    <dbReference type="NCBI Taxonomy" id="48416"/>
    <lineage>
        <taxon>Eukaryota</taxon>
        <taxon>Metazoa</taxon>
        <taxon>Chordata</taxon>
        <taxon>Craniata</taxon>
        <taxon>Vertebrata</taxon>
        <taxon>Euteleostomi</taxon>
        <taxon>Actinopterygii</taxon>
        <taxon>Neopterygii</taxon>
        <taxon>Teleostei</taxon>
        <taxon>Neoteleostei</taxon>
        <taxon>Acanthomorphata</taxon>
        <taxon>Eupercaria</taxon>
        <taxon>Perciformes</taxon>
        <taxon>Cottioidei</taxon>
        <taxon>Zoarcales</taxon>
        <taxon>Zoarcidae</taxon>
        <taxon>Zoarcinae</taxon>
        <taxon>Zoarces</taxon>
    </lineage>
</organism>
<comment type="subcellular location">
    <subcellularLocation>
        <location evidence="1">Cell membrane</location>
    </subcellularLocation>
</comment>
<sequence>MFFLATLLLFGFASAQKVIQLNYCSIGEHLLRMDCKYAVPAESPQPFCKYTNGERLFDTTDPDEEQHAPFKKRARVRIFPGNICRLLFKNLPKGKSNFTCNIKLPDSATASKTSVVEKKLLLPCSGWSVLLQSCSGLLLTLMTLPMLLEFHWL</sequence>
<dbReference type="GO" id="GO:0030425">
    <property type="term" value="C:dendrite"/>
    <property type="evidence" value="ECO:0007669"/>
    <property type="project" value="TreeGrafter"/>
</dbReference>
<dbReference type="GO" id="GO:0005178">
    <property type="term" value="F:integrin binding"/>
    <property type="evidence" value="ECO:0007669"/>
    <property type="project" value="InterPro"/>
</dbReference>
<evidence type="ECO:0000256" key="8">
    <source>
        <dbReference type="ARBA" id="ARBA00023319"/>
    </source>
</evidence>
<comment type="caution">
    <text evidence="10">The sequence shown here is derived from an EMBL/GenBank/DDBJ whole genome shotgun (WGS) entry which is preliminary data.</text>
</comment>
<keyword evidence="6" id="KW-0325">Glycoprotein</keyword>
<dbReference type="AlphaFoldDB" id="A0AAW1FP40"/>
<evidence type="ECO:0000256" key="9">
    <source>
        <dbReference type="SAM" id="SignalP"/>
    </source>
</evidence>
<feature type="chain" id="PRO_5043822307" description="Thy-1 membrane glycoprotein" evidence="9">
    <location>
        <begin position="16"/>
        <end position="153"/>
    </location>
</feature>
<keyword evidence="2" id="KW-1003">Cell membrane</keyword>
<keyword evidence="11" id="KW-1185">Reference proteome</keyword>
<dbReference type="GO" id="GO:0051894">
    <property type="term" value="P:positive regulation of focal adhesion assembly"/>
    <property type="evidence" value="ECO:0007669"/>
    <property type="project" value="TreeGrafter"/>
</dbReference>
<evidence type="ECO:0000313" key="10">
    <source>
        <dbReference type="EMBL" id="KAK9536416.1"/>
    </source>
</evidence>
<evidence type="ECO:0000256" key="4">
    <source>
        <dbReference type="ARBA" id="ARBA00023136"/>
    </source>
</evidence>
<evidence type="ECO:0008006" key="12">
    <source>
        <dbReference type="Google" id="ProtNLM"/>
    </source>
</evidence>
<dbReference type="GO" id="GO:0005096">
    <property type="term" value="F:GTPase activator activity"/>
    <property type="evidence" value="ECO:0007669"/>
    <property type="project" value="TreeGrafter"/>
</dbReference>
<dbReference type="GO" id="GO:0005925">
    <property type="term" value="C:focal adhesion"/>
    <property type="evidence" value="ECO:0007669"/>
    <property type="project" value="TreeGrafter"/>
</dbReference>
<evidence type="ECO:0000256" key="1">
    <source>
        <dbReference type="ARBA" id="ARBA00004236"/>
    </source>
</evidence>
<proteinExistence type="predicted"/>
<evidence type="ECO:0000256" key="2">
    <source>
        <dbReference type="ARBA" id="ARBA00022475"/>
    </source>
</evidence>
<dbReference type="GO" id="GO:0007155">
    <property type="term" value="P:cell adhesion"/>
    <property type="evidence" value="ECO:0007669"/>
    <property type="project" value="InterPro"/>
</dbReference>
<dbReference type="GO" id="GO:0043209">
    <property type="term" value="C:myelin sheath"/>
    <property type="evidence" value="ECO:0007669"/>
    <property type="project" value="TreeGrafter"/>
</dbReference>
<accession>A0AAW1FP40</accession>
<dbReference type="GO" id="GO:0045121">
    <property type="term" value="C:membrane raft"/>
    <property type="evidence" value="ECO:0007669"/>
    <property type="project" value="TreeGrafter"/>
</dbReference>
<dbReference type="PANTHER" id="PTHR19226">
    <property type="entry name" value="THY-1 MEMBRANE GLYCOPROTEIN"/>
    <property type="match status" value="1"/>
</dbReference>
<evidence type="ECO:0000256" key="3">
    <source>
        <dbReference type="ARBA" id="ARBA00022729"/>
    </source>
</evidence>
<keyword evidence="3 9" id="KW-0732">Signal</keyword>
<keyword evidence="7" id="KW-0449">Lipoprotein</keyword>
<gene>
    <name evidence="10" type="ORF">VZT92_006195</name>
</gene>
<evidence type="ECO:0000256" key="6">
    <source>
        <dbReference type="ARBA" id="ARBA00023180"/>
    </source>
</evidence>
<reference evidence="10 11" key="1">
    <citation type="journal article" date="2024" name="Genome Biol. Evol.">
        <title>Chromosome-level genome assembly of the viviparous eelpout Zoarces viviparus.</title>
        <authorList>
            <person name="Fuhrmann N."/>
            <person name="Brasseur M.V."/>
            <person name="Bakowski C.E."/>
            <person name="Podsiadlowski L."/>
            <person name="Prost S."/>
            <person name="Krehenwinkel H."/>
            <person name="Mayer C."/>
        </authorList>
    </citation>
    <scope>NUCLEOTIDE SEQUENCE [LARGE SCALE GENOMIC DNA]</scope>
    <source>
        <strain evidence="10">NO-MEL_2022_Ind0_liver</strain>
    </source>
</reference>
<dbReference type="EMBL" id="JBCEZU010000045">
    <property type="protein sequence ID" value="KAK9536416.1"/>
    <property type="molecule type" value="Genomic_DNA"/>
</dbReference>